<evidence type="ECO:0000256" key="2">
    <source>
        <dbReference type="ARBA" id="ARBA00022448"/>
    </source>
</evidence>
<keyword evidence="3" id="KW-1003">Cell membrane</keyword>
<dbReference type="PROSITE" id="PS50893">
    <property type="entry name" value="ABC_TRANSPORTER_2"/>
    <property type="match status" value="2"/>
</dbReference>
<dbReference type="Proteomes" id="UP000526501">
    <property type="component" value="Unassembled WGS sequence"/>
</dbReference>
<evidence type="ECO:0000313" key="11">
    <source>
        <dbReference type="EMBL" id="MBC2608072.1"/>
    </source>
</evidence>
<dbReference type="Gene3D" id="3.40.50.300">
    <property type="entry name" value="P-loop containing nucleotide triphosphate hydrolases"/>
    <property type="match status" value="2"/>
</dbReference>
<dbReference type="AlphaFoldDB" id="A0A7X1B9K9"/>
<dbReference type="InterPro" id="IPR027417">
    <property type="entry name" value="P-loop_NTPase"/>
</dbReference>
<proteinExistence type="predicted"/>
<dbReference type="GO" id="GO:0016887">
    <property type="term" value="F:ATP hydrolysis activity"/>
    <property type="evidence" value="ECO:0007669"/>
    <property type="project" value="InterPro"/>
</dbReference>
<dbReference type="GO" id="GO:0005524">
    <property type="term" value="F:ATP binding"/>
    <property type="evidence" value="ECO:0007669"/>
    <property type="project" value="UniProtKB-KW"/>
</dbReference>
<accession>A0A7X1B9K9</accession>
<dbReference type="PROSITE" id="PS00211">
    <property type="entry name" value="ABC_TRANSPORTER_1"/>
    <property type="match status" value="1"/>
</dbReference>
<dbReference type="InterPro" id="IPR050107">
    <property type="entry name" value="ABC_carbohydrate_import_ATPase"/>
</dbReference>
<comment type="subcellular location">
    <subcellularLocation>
        <location evidence="1">Cell membrane</location>
        <topology evidence="1">Peripheral membrane protein</topology>
    </subcellularLocation>
</comment>
<evidence type="ECO:0000256" key="7">
    <source>
        <dbReference type="ARBA" id="ARBA00022840"/>
    </source>
</evidence>
<comment type="caution">
    <text evidence="11">The sequence shown here is derived from an EMBL/GenBank/DDBJ whole genome shotgun (WGS) entry which is preliminary data.</text>
</comment>
<dbReference type="Pfam" id="PF00005">
    <property type="entry name" value="ABC_tran"/>
    <property type="match status" value="2"/>
</dbReference>
<keyword evidence="12" id="KW-1185">Reference proteome</keyword>
<name>A0A7X1B9K9_9BACT</name>
<reference evidence="11 12" key="1">
    <citation type="submission" date="2020-07" db="EMBL/GenBank/DDBJ databases">
        <authorList>
            <person name="Feng X."/>
        </authorList>
    </citation>
    <scope>NUCLEOTIDE SEQUENCE [LARGE SCALE GENOMIC DNA]</scope>
    <source>
        <strain evidence="11 12">JCM23202</strain>
    </source>
</reference>
<evidence type="ECO:0000313" key="12">
    <source>
        <dbReference type="Proteomes" id="UP000526501"/>
    </source>
</evidence>
<dbReference type="InterPro" id="IPR003593">
    <property type="entry name" value="AAA+_ATPase"/>
</dbReference>
<dbReference type="FunFam" id="3.40.50.300:FF:000127">
    <property type="entry name" value="Ribose import ATP-binding protein RbsA"/>
    <property type="match status" value="1"/>
</dbReference>
<dbReference type="RefSeq" id="WP_185661927.1">
    <property type="nucleotide sequence ID" value="NZ_CAWPOO010000013.1"/>
</dbReference>
<dbReference type="PANTHER" id="PTHR43790">
    <property type="entry name" value="CARBOHYDRATE TRANSPORT ATP-BINDING PROTEIN MG119-RELATED"/>
    <property type="match status" value="1"/>
</dbReference>
<dbReference type="CDD" id="cd03216">
    <property type="entry name" value="ABC_Carb_Monos_I"/>
    <property type="match status" value="1"/>
</dbReference>
<keyword evidence="9" id="KW-0472">Membrane</keyword>
<keyword evidence="2" id="KW-0813">Transport</keyword>
<keyword evidence="6" id="KW-0547">Nucleotide-binding</keyword>
<dbReference type="SUPFAM" id="SSF52540">
    <property type="entry name" value="P-loop containing nucleoside triphosphate hydrolases"/>
    <property type="match status" value="2"/>
</dbReference>
<keyword evidence="5" id="KW-0677">Repeat</keyword>
<dbReference type="SMART" id="SM00382">
    <property type="entry name" value="AAA"/>
    <property type="match status" value="2"/>
</dbReference>
<feature type="domain" description="ABC transporter" evidence="10">
    <location>
        <begin position="2"/>
        <end position="238"/>
    </location>
</feature>
<evidence type="ECO:0000259" key="10">
    <source>
        <dbReference type="PROSITE" id="PS50893"/>
    </source>
</evidence>
<protein>
    <submittedName>
        <fullName evidence="11">Sugar ABC transporter ATP-binding protein</fullName>
    </submittedName>
</protein>
<keyword evidence="8" id="KW-1278">Translocase</keyword>
<dbReference type="InterPro" id="IPR017871">
    <property type="entry name" value="ABC_transporter-like_CS"/>
</dbReference>
<evidence type="ECO:0000256" key="9">
    <source>
        <dbReference type="ARBA" id="ARBA00023136"/>
    </source>
</evidence>
<evidence type="ECO:0000256" key="8">
    <source>
        <dbReference type="ARBA" id="ARBA00022967"/>
    </source>
</evidence>
<dbReference type="InterPro" id="IPR003439">
    <property type="entry name" value="ABC_transporter-like_ATP-bd"/>
</dbReference>
<dbReference type="GO" id="GO:0005886">
    <property type="term" value="C:plasma membrane"/>
    <property type="evidence" value="ECO:0007669"/>
    <property type="project" value="UniProtKB-SubCell"/>
</dbReference>
<dbReference type="CDD" id="cd03215">
    <property type="entry name" value="ABC_Carb_Monos_II"/>
    <property type="match status" value="1"/>
</dbReference>
<dbReference type="PANTHER" id="PTHR43790:SF3">
    <property type="entry name" value="D-ALLOSE IMPORT ATP-BINDING PROTEIN ALSA-RELATED"/>
    <property type="match status" value="1"/>
</dbReference>
<keyword evidence="7 11" id="KW-0067">ATP-binding</keyword>
<evidence type="ECO:0000256" key="4">
    <source>
        <dbReference type="ARBA" id="ARBA00022597"/>
    </source>
</evidence>
<dbReference type="EMBL" id="JACHVC010000013">
    <property type="protein sequence ID" value="MBC2608072.1"/>
    <property type="molecule type" value="Genomic_DNA"/>
</dbReference>
<organism evidence="11 12">
    <name type="scientific">Pelagicoccus albus</name>
    <dbReference type="NCBI Taxonomy" id="415222"/>
    <lineage>
        <taxon>Bacteria</taxon>
        <taxon>Pseudomonadati</taxon>
        <taxon>Verrucomicrobiota</taxon>
        <taxon>Opitutia</taxon>
        <taxon>Puniceicoccales</taxon>
        <taxon>Pelagicoccaceae</taxon>
        <taxon>Pelagicoccus</taxon>
    </lineage>
</organism>
<evidence type="ECO:0000256" key="6">
    <source>
        <dbReference type="ARBA" id="ARBA00022741"/>
    </source>
</evidence>
<gene>
    <name evidence="11" type="ORF">H5P27_18605</name>
</gene>
<feature type="domain" description="ABC transporter" evidence="10">
    <location>
        <begin position="246"/>
        <end position="497"/>
    </location>
</feature>
<evidence type="ECO:0000256" key="3">
    <source>
        <dbReference type="ARBA" id="ARBA00022475"/>
    </source>
</evidence>
<evidence type="ECO:0000256" key="1">
    <source>
        <dbReference type="ARBA" id="ARBA00004202"/>
    </source>
</evidence>
<keyword evidence="4" id="KW-0762">Sugar transport</keyword>
<evidence type="ECO:0000256" key="5">
    <source>
        <dbReference type="ARBA" id="ARBA00022737"/>
    </source>
</evidence>
<sequence length="501" mass="55655">MLELRNITKTFPGVKALDDVSLHFRAGEIHGLIGENGAGKSTAIKIVTGIHKPDSGEIRYDGQTIRLENYRDSLAKGIGIVHQELHVIPDASVAENIMIDKLNANRWGVIDWETVYSEARKYMKMVGLEVEAESMAAGLSAAQKQQIQIAKALSADVRVLLLDEPTSSLTEHEAKRLFRVLEDLRREEVALIFVSHKLEEVFEMCDRVSVLRDGQFIGERMIEGLTQEELISMMIGRSCSVDHLGLLHPDFSEVVLEARDVCREGKAKRSSFKLHKGEVLGFYGLVGSGRTELARILIGEDHRDTGEVFVRGEPVSIGSVEECLYTYRIGYVTENRKEEGLLLDDPILSNITLPVWPRIRNAVTRKIDELIEGGIAQTQAAAMSVKTPSLDQYVGALSGGNQQKVSIGKWLAADCDILIIDEPTVGVDVGAKEQIHKLIWDLAEKEGKSIIVISSDLPEVVRMTNRILVFRELEIVGEVVDVDREAKSYDTVSEEIGKYLV</sequence>